<comment type="caution">
    <text evidence="13">The sequence shown here is derived from an EMBL/GenBank/DDBJ whole genome shotgun (WGS) entry which is preliminary data.</text>
</comment>
<keyword evidence="3" id="KW-1003">Cell membrane</keyword>
<evidence type="ECO:0000256" key="9">
    <source>
        <dbReference type="SAM" id="MobiDB-lite"/>
    </source>
</evidence>
<feature type="domain" description="ABC transmembrane type-1" evidence="12">
    <location>
        <begin position="281"/>
        <end position="545"/>
    </location>
</feature>
<dbReference type="InterPro" id="IPR044746">
    <property type="entry name" value="ABCC_6TM_D1"/>
</dbReference>
<proteinExistence type="predicted"/>
<keyword evidence="14" id="KW-1185">Reference proteome</keyword>
<feature type="domain" description="ABC transporter" evidence="11">
    <location>
        <begin position="1195"/>
        <end position="1473"/>
    </location>
</feature>
<sequence>MRFLYCENDGSFGPAVQHCHRGFDFTVKFEIIVLEILPSAILTGLVVPRLYLLARKPPIVGGTWFQVLKLTSLLGLAILQLALAIIGSRAVQFRQSIIASTVLNLVASLSMGALSVFEHARDARPSIILNIYLPLTLLFDLASIRTFWLSSSGHDSAVFTGVFTAAVAVKAFIVLLEAKQKGHWISSQDAKRSPEETSGIYGLATCTWLARLLCTGYKVILKSQHLYPLEPSMSAEHLQQEALRLRLSAFNGKQFALAKSVLWELRIPFLLPVLTRAAQLGFELAQPLFIQSILNYLSQPEGRPASSGYGLIGAAVFIYVGAPMSAVMQAYFHQRFLFKLRSVLVSAIFQKTTTVNVTAGDDKKALTLMSTDIQRIVLGFTSIHDLWAIPIQLAVTYYLLFRQIGPSFTASVIVTMLCIVASSSVMRTVGKLQKQWMEHVQARISKTANVISNIKSIKISGLGDATETAIQKMRVNEISIGNKFRSLLMLNITLGFTPGQLSPMFTFVTAMRDLSVTAIFTSMSLLALAGGKLNVLIQKAPYLMASLACFQRIQEFLEQKGQHDFREQKMSDAETTGDPGSQRGNYSSSISIRDGCFGWEDGKYIVKNVSAEIEPGLTIVAGPVACGKSTLCKALLGETVFNRGHILLDMDCSKIGFCDQTPFLLNATIRENIAGKGDVDEVRYEEILKATMLHIDLLLLPQGDETMVGSNGAALSGGQKQRVSIARALYERCQLNVFDDVLSGLDRDTEQQVFNRVFGPFGLLRKRKTTTVLCTHSIRHLPLATHIIVLSQEGTVAEQGTFSALRSNDNYVQSLGLTRRDRGNDSENDETSQGSTLKLAERRPQRTAADAKSRDATRTRGDRKVFVHYFGSIGICWLAMLVLMGVVCGFFWNFPNVWLKLWSEDTARADSLHGISYWLGIYSAFAMLSLLAITAEVSIGMLAVAKVTGTKLHSDALRTVMAAPLRLFATTDMGVITNLFSQDMSLVDEELPVSLLEAVIMMWIVIGAAAVTATVSPYVLIAYPFIFAAVYFIQRFYLRTSRQLRLLDLEAKSPLYTHFFDTMKGIATFRAFGWTDRAVTLNRILLDSSIRPDFQLKMIQSWLSFVLGMLVAVLAVTIVILATQLKAESGLTGASMVAIISFGGYLSSIIVNYTLLETSIGAVNRLKTFSDKTLVEDSAQHGKTLPASWPDTGHVILQGISTSYDKPRGDTANIGSPKPTLKNVSLEIMPREKVAICGRTGSGKSSLVLLLLRLLDPIPGAIHTISIDGISLADIDGNVVRQRVIAIAQDAVFLPDGASFRMNLDPNGKGSDDICQQSLQVTGMLTYVLEHGGLGGELTADELSQGQKQLFVLSRAIVRRRMRALARHADAGDVLALAPPNAIGLDTCARDDHGGMLILDEYNSSVDAATDKRMQDIIAQEFKHYTVIMISHRLETVLRFDKVVVLDSGRVVEQGVPEALLKQDGSRFKELWVSGGN</sequence>
<dbReference type="InterPro" id="IPR003593">
    <property type="entry name" value="AAA+_ATPase"/>
</dbReference>
<dbReference type="Gene3D" id="3.40.50.300">
    <property type="entry name" value="P-loop containing nucleotide triphosphate hydrolases"/>
    <property type="match status" value="2"/>
</dbReference>
<dbReference type="InterPro" id="IPR036640">
    <property type="entry name" value="ABC1_TM_sf"/>
</dbReference>
<feature type="transmembrane region" description="Helical" evidence="10">
    <location>
        <begin position="156"/>
        <end position="178"/>
    </location>
</feature>
<evidence type="ECO:0000256" key="7">
    <source>
        <dbReference type="ARBA" id="ARBA00022989"/>
    </source>
</evidence>
<dbReference type="GO" id="GO:0005886">
    <property type="term" value="C:plasma membrane"/>
    <property type="evidence" value="ECO:0007669"/>
    <property type="project" value="UniProtKB-SubCell"/>
</dbReference>
<feature type="transmembrane region" description="Helical" evidence="10">
    <location>
        <begin position="31"/>
        <end position="52"/>
    </location>
</feature>
<feature type="transmembrane region" description="Helical" evidence="10">
    <location>
        <begin position="915"/>
        <end position="944"/>
    </location>
</feature>
<dbReference type="Gene3D" id="1.20.1560.10">
    <property type="entry name" value="ABC transporter type 1, transmembrane domain"/>
    <property type="match status" value="2"/>
</dbReference>
<dbReference type="PANTHER" id="PTHR24223">
    <property type="entry name" value="ATP-BINDING CASSETTE SUB-FAMILY C"/>
    <property type="match status" value="1"/>
</dbReference>
<dbReference type="GeneID" id="80889307"/>
<feature type="transmembrane region" description="Helical" evidence="10">
    <location>
        <begin position="514"/>
        <end position="537"/>
    </location>
</feature>
<dbReference type="InterPro" id="IPR056227">
    <property type="entry name" value="TMD0_ABC"/>
</dbReference>
<dbReference type="InterPro" id="IPR050173">
    <property type="entry name" value="ABC_transporter_C-like"/>
</dbReference>
<evidence type="ECO:0000313" key="14">
    <source>
        <dbReference type="Proteomes" id="UP001144673"/>
    </source>
</evidence>
<keyword evidence="4 10" id="KW-0812">Transmembrane</keyword>
<dbReference type="Proteomes" id="UP001144673">
    <property type="component" value="Chromosome 3"/>
</dbReference>
<feature type="compositionally biased region" description="Basic and acidic residues" evidence="9">
    <location>
        <begin position="839"/>
        <end position="856"/>
    </location>
</feature>
<dbReference type="KEGG" id="amus:LMH87_002148"/>
<gene>
    <name evidence="13" type="ORF">LMH87_002148</name>
</gene>
<feature type="transmembrane region" description="Helical" evidence="10">
    <location>
        <begin position="1134"/>
        <end position="1156"/>
    </location>
</feature>
<keyword evidence="8 10" id="KW-0472">Membrane</keyword>
<dbReference type="GO" id="GO:0016887">
    <property type="term" value="F:ATP hydrolysis activity"/>
    <property type="evidence" value="ECO:0007669"/>
    <property type="project" value="InterPro"/>
</dbReference>
<evidence type="ECO:0000313" key="13">
    <source>
        <dbReference type="EMBL" id="KAJ4147636.1"/>
    </source>
</evidence>
<evidence type="ECO:0000256" key="5">
    <source>
        <dbReference type="ARBA" id="ARBA00022741"/>
    </source>
</evidence>
<evidence type="ECO:0000256" key="8">
    <source>
        <dbReference type="ARBA" id="ARBA00023136"/>
    </source>
</evidence>
<dbReference type="InterPro" id="IPR027417">
    <property type="entry name" value="P-loop_NTPase"/>
</dbReference>
<dbReference type="InterPro" id="IPR011527">
    <property type="entry name" value="ABC1_TM_dom"/>
</dbReference>
<evidence type="ECO:0008006" key="15">
    <source>
        <dbReference type="Google" id="ProtNLM"/>
    </source>
</evidence>
<feature type="transmembrane region" description="Helical" evidence="10">
    <location>
        <begin position="487"/>
        <end position="508"/>
    </location>
</feature>
<reference evidence="13" key="1">
    <citation type="journal article" date="2023" name="Access Microbiol">
        <title>De-novo genome assembly for Akanthomyces muscarius, a biocontrol agent of insect agricultural pests.</title>
        <authorList>
            <person name="Erdos Z."/>
            <person name="Studholme D.J."/>
            <person name="Raymond B."/>
            <person name="Sharma M."/>
        </authorList>
    </citation>
    <scope>NUCLEOTIDE SEQUENCE</scope>
    <source>
        <strain evidence="13">Ve6</strain>
    </source>
</reference>
<keyword evidence="2" id="KW-0813">Transport</keyword>
<dbReference type="Pfam" id="PF00664">
    <property type="entry name" value="ABC_membrane"/>
    <property type="match status" value="2"/>
</dbReference>
<feature type="domain" description="ABC transporter" evidence="11">
    <location>
        <begin position="590"/>
        <end position="818"/>
    </location>
</feature>
<evidence type="ECO:0000256" key="1">
    <source>
        <dbReference type="ARBA" id="ARBA00004651"/>
    </source>
</evidence>
<dbReference type="EMBL" id="JAJHUN010000010">
    <property type="protein sequence ID" value="KAJ4147636.1"/>
    <property type="molecule type" value="Genomic_DNA"/>
</dbReference>
<evidence type="ECO:0000256" key="4">
    <source>
        <dbReference type="ARBA" id="ARBA00022692"/>
    </source>
</evidence>
<dbReference type="CDD" id="cd18580">
    <property type="entry name" value="ABC_6TM_ABCC_D2"/>
    <property type="match status" value="1"/>
</dbReference>
<dbReference type="RefSeq" id="XP_056050577.1">
    <property type="nucleotide sequence ID" value="XM_056193551.1"/>
</dbReference>
<feature type="region of interest" description="Disordered" evidence="9">
    <location>
        <begin position="564"/>
        <end position="587"/>
    </location>
</feature>
<evidence type="ECO:0000256" key="6">
    <source>
        <dbReference type="ARBA" id="ARBA00022840"/>
    </source>
</evidence>
<dbReference type="SUPFAM" id="SSF90123">
    <property type="entry name" value="ABC transporter transmembrane region"/>
    <property type="match status" value="2"/>
</dbReference>
<dbReference type="SUPFAM" id="SSF52540">
    <property type="entry name" value="P-loop containing nucleoside triphosphate hydrolases"/>
    <property type="match status" value="2"/>
</dbReference>
<keyword evidence="7 10" id="KW-1133">Transmembrane helix</keyword>
<protein>
    <recommendedName>
        <fullName evidence="15">ABC transporter</fullName>
    </recommendedName>
</protein>
<feature type="transmembrane region" description="Helical" evidence="10">
    <location>
        <begin position="407"/>
        <end position="429"/>
    </location>
</feature>
<dbReference type="Pfam" id="PF00005">
    <property type="entry name" value="ABC_tran"/>
    <property type="match status" value="2"/>
</dbReference>
<evidence type="ECO:0000256" key="2">
    <source>
        <dbReference type="ARBA" id="ARBA00022448"/>
    </source>
</evidence>
<evidence type="ECO:0000256" key="3">
    <source>
        <dbReference type="ARBA" id="ARBA00022475"/>
    </source>
</evidence>
<evidence type="ECO:0000259" key="11">
    <source>
        <dbReference type="PROSITE" id="PS50893"/>
    </source>
</evidence>
<keyword evidence="6" id="KW-0067">ATP-binding</keyword>
<dbReference type="SMART" id="SM00382">
    <property type="entry name" value="AAA"/>
    <property type="match status" value="2"/>
</dbReference>
<dbReference type="InterPro" id="IPR044726">
    <property type="entry name" value="ABCC_6TM_D2"/>
</dbReference>
<name>A0A9W8UGT9_AKAMU</name>
<feature type="transmembrane region" description="Helical" evidence="10">
    <location>
        <begin position="73"/>
        <end position="91"/>
    </location>
</feature>
<keyword evidence="5" id="KW-0547">Nucleotide-binding</keyword>
<dbReference type="CDD" id="cd18579">
    <property type="entry name" value="ABC_6TM_ABCC_D1"/>
    <property type="match status" value="1"/>
</dbReference>
<feature type="transmembrane region" description="Helical" evidence="10">
    <location>
        <begin position="309"/>
        <end position="332"/>
    </location>
</feature>
<dbReference type="PANTHER" id="PTHR24223:SF345">
    <property type="entry name" value="ABC MULTIDRUG TRANSPORTER (EUROFUNG)"/>
    <property type="match status" value="1"/>
</dbReference>
<dbReference type="InterPro" id="IPR003439">
    <property type="entry name" value="ABC_transporter-like_ATP-bd"/>
</dbReference>
<dbReference type="PROSITE" id="PS50893">
    <property type="entry name" value="ABC_TRANSPORTER_2"/>
    <property type="match status" value="2"/>
</dbReference>
<dbReference type="FunFam" id="1.20.1560.10:FF:000055">
    <property type="entry name" value="ABC multidrug transporter (Eurofung)"/>
    <property type="match status" value="1"/>
</dbReference>
<feature type="transmembrane region" description="Helical" evidence="10">
    <location>
        <begin position="97"/>
        <end position="117"/>
    </location>
</feature>
<dbReference type="PROSITE" id="PS00211">
    <property type="entry name" value="ABC_TRANSPORTER_1"/>
    <property type="match status" value="2"/>
</dbReference>
<dbReference type="PROSITE" id="PS50929">
    <property type="entry name" value="ABC_TM1F"/>
    <property type="match status" value="2"/>
</dbReference>
<evidence type="ECO:0000259" key="12">
    <source>
        <dbReference type="PROSITE" id="PS50929"/>
    </source>
</evidence>
<dbReference type="InterPro" id="IPR017871">
    <property type="entry name" value="ABC_transporter-like_CS"/>
</dbReference>
<feature type="transmembrane region" description="Helical" evidence="10">
    <location>
        <begin position="1101"/>
        <end position="1122"/>
    </location>
</feature>
<feature type="region of interest" description="Disordered" evidence="9">
    <location>
        <begin position="817"/>
        <end position="856"/>
    </location>
</feature>
<dbReference type="GO" id="GO:0005524">
    <property type="term" value="F:ATP binding"/>
    <property type="evidence" value="ECO:0007669"/>
    <property type="project" value="UniProtKB-KW"/>
</dbReference>
<accession>A0A9W8UGT9</accession>
<comment type="subcellular location">
    <subcellularLocation>
        <location evidence="1">Cell membrane</location>
        <topology evidence="1">Multi-pass membrane protein</topology>
    </subcellularLocation>
</comment>
<dbReference type="GO" id="GO:0140359">
    <property type="term" value="F:ABC-type transporter activity"/>
    <property type="evidence" value="ECO:0007669"/>
    <property type="project" value="InterPro"/>
</dbReference>
<feature type="transmembrane region" description="Helical" evidence="10">
    <location>
        <begin position="1000"/>
        <end position="1033"/>
    </location>
</feature>
<feature type="transmembrane region" description="Helical" evidence="10">
    <location>
        <begin position="129"/>
        <end position="150"/>
    </location>
</feature>
<evidence type="ECO:0000256" key="10">
    <source>
        <dbReference type="SAM" id="Phobius"/>
    </source>
</evidence>
<organism evidence="13 14">
    <name type="scientific">Akanthomyces muscarius</name>
    <name type="common">Entomopathogenic fungus</name>
    <name type="synonym">Lecanicillium muscarium</name>
    <dbReference type="NCBI Taxonomy" id="2231603"/>
    <lineage>
        <taxon>Eukaryota</taxon>
        <taxon>Fungi</taxon>
        <taxon>Dikarya</taxon>
        <taxon>Ascomycota</taxon>
        <taxon>Pezizomycotina</taxon>
        <taxon>Sordariomycetes</taxon>
        <taxon>Hypocreomycetidae</taxon>
        <taxon>Hypocreales</taxon>
        <taxon>Cordycipitaceae</taxon>
        <taxon>Akanthomyces</taxon>
    </lineage>
</organism>
<feature type="compositionally biased region" description="Polar residues" evidence="9">
    <location>
        <begin position="578"/>
        <end position="587"/>
    </location>
</feature>
<feature type="transmembrane region" description="Helical" evidence="10">
    <location>
        <begin position="866"/>
        <end position="895"/>
    </location>
</feature>
<dbReference type="FunFam" id="1.20.1560.10:FF:000066">
    <property type="entry name" value="ABC multidrug transporter (Eurofung)"/>
    <property type="match status" value="1"/>
</dbReference>
<feature type="domain" description="ABC transmembrane type-1" evidence="12">
    <location>
        <begin position="879"/>
        <end position="1158"/>
    </location>
</feature>
<dbReference type="Pfam" id="PF24357">
    <property type="entry name" value="TMD0_ABC"/>
    <property type="match status" value="1"/>
</dbReference>